<dbReference type="Pfam" id="PF00201">
    <property type="entry name" value="UDPGT"/>
    <property type="match status" value="1"/>
</dbReference>
<keyword evidence="3" id="KW-0808">Transferase</keyword>
<dbReference type="FunFam" id="3.40.50.2000:FF:000050">
    <property type="entry name" value="UDP-glucuronosyltransferase"/>
    <property type="match status" value="1"/>
</dbReference>
<accession>A0A8B7ZZB0</accession>
<reference evidence="6" key="1">
    <citation type="submission" date="2025-08" db="UniProtKB">
        <authorList>
            <consortium name="RefSeq"/>
        </authorList>
    </citation>
    <scope>IDENTIFICATION</scope>
</reference>
<proteinExistence type="inferred from homology"/>
<dbReference type="AlphaFoldDB" id="A0A8B7ZZB0"/>
<name>A0A8B7ZZB0_ACAPL</name>
<evidence type="ECO:0000256" key="4">
    <source>
        <dbReference type="SAM" id="Phobius"/>
    </source>
</evidence>
<evidence type="ECO:0000313" key="6">
    <source>
        <dbReference type="RefSeq" id="XP_022108921.1"/>
    </source>
</evidence>
<keyword evidence="4" id="KW-0812">Transmembrane</keyword>
<dbReference type="InterPro" id="IPR002213">
    <property type="entry name" value="UDP_glucos_trans"/>
</dbReference>
<dbReference type="PANTHER" id="PTHR48043:SF145">
    <property type="entry name" value="FI06409P-RELATED"/>
    <property type="match status" value="1"/>
</dbReference>
<feature type="transmembrane region" description="Helical" evidence="4">
    <location>
        <begin position="35"/>
        <end position="55"/>
    </location>
</feature>
<gene>
    <name evidence="6" type="primary">LOC110989102</name>
</gene>
<evidence type="ECO:0000313" key="5">
    <source>
        <dbReference type="Proteomes" id="UP000694845"/>
    </source>
</evidence>
<dbReference type="RefSeq" id="XP_022108921.1">
    <property type="nucleotide sequence ID" value="XM_022253229.1"/>
</dbReference>
<keyword evidence="4" id="KW-1133">Transmembrane helix</keyword>
<keyword evidence="4" id="KW-0472">Membrane</keyword>
<dbReference type="PANTHER" id="PTHR48043">
    <property type="entry name" value="EG:EG0003.4 PROTEIN-RELATED"/>
    <property type="match status" value="1"/>
</dbReference>
<dbReference type="OrthoDB" id="5835829at2759"/>
<dbReference type="SUPFAM" id="SSF53756">
    <property type="entry name" value="UDP-Glycosyltransferase/glycogen phosphorylase"/>
    <property type="match status" value="1"/>
</dbReference>
<dbReference type="Gene3D" id="3.40.50.2000">
    <property type="entry name" value="Glycogen Phosphorylase B"/>
    <property type="match status" value="2"/>
</dbReference>
<evidence type="ECO:0000256" key="2">
    <source>
        <dbReference type="ARBA" id="ARBA00022676"/>
    </source>
</evidence>
<dbReference type="GeneID" id="110989102"/>
<dbReference type="CDD" id="cd03784">
    <property type="entry name" value="GT1_Gtf-like"/>
    <property type="match status" value="1"/>
</dbReference>
<feature type="transmembrane region" description="Helical" evidence="4">
    <location>
        <begin position="554"/>
        <end position="573"/>
    </location>
</feature>
<dbReference type="InterPro" id="IPR050271">
    <property type="entry name" value="UDP-glycosyltransferase"/>
</dbReference>
<comment type="similarity">
    <text evidence="1">Belongs to the UDP-glycosyltransferase family.</text>
</comment>
<dbReference type="Proteomes" id="UP000694845">
    <property type="component" value="Unplaced"/>
</dbReference>
<sequence>MRVENRYYVNVQADSVKELGAYRDFMINHNCRSEVIMGSFWRCLLMVLGFCVFTMRVCQSEDNVSRSRFKFLIYTSADDGSHHMQLASIAKSLVGSGHSVTFLLSSSCTKWLHADDAHLFHFIVYRSLYTQEDRREISRRFSISVMNGDLRSLLGIIKLTLRGLRDPRQRMLLEFPINECDALLGDDDAARRMEAERFDLLIGDDLTFCIPLLAEKLGIGFVLYSASPMKPAKLGLLYGVPSQSTYIPERQLGLSSDMTLPQRVANTAMSYLYTVLFYEQACHYSPLQRKYGIGPAASVVELIGRAELWIFSMNLVLDYPRPLQPNLILIAVPTIGVQADLKFGYFLQVPPDQQVFVNSADQEGVVLFSLGTHMNEMPAAQADVFARGLAKISQKVLWHFTGNTSHLALGNNTKVVPWIPMRHFMEHPNVKAILCHGGSGIVQEAAWFGLPIVGVPLFGDHFDNLIRAVDKGFAVSLDLFLLTEDNLQQAVQKVINEPTFRENAKKLSEILRDEVQLPADKAAGWITHVARFGGKHLRPRVLDQGLVERYQLDVYAVLLLGGAVTLAIGWLACRCCFRALRYRCGEWGQARKVKLN</sequence>
<keyword evidence="5" id="KW-1185">Reference proteome</keyword>
<organism evidence="5 6">
    <name type="scientific">Acanthaster planci</name>
    <name type="common">Crown-of-thorns starfish</name>
    <dbReference type="NCBI Taxonomy" id="133434"/>
    <lineage>
        <taxon>Eukaryota</taxon>
        <taxon>Metazoa</taxon>
        <taxon>Echinodermata</taxon>
        <taxon>Eleutherozoa</taxon>
        <taxon>Asterozoa</taxon>
        <taxon>Asteroidea</taxon>
        <taxon>Valvatacea</taxon>
        <taxon>Valvatida</taxon>
        <taxon>Acanthasteridae</taxon>
        <taxon>Acanthaster</taxon>
    </lineage>
</organism>
<evidence type="ECO:0000256" key="1">
    <source>
        <dbReference type="ARBA" id="ARBA00009995"/>
    </source>
</evidence>
<protein>
    <submittedName>
        <fullName evidence="6">UDP-glucuronosyltransferase 2C1-like isoform X1</fullName>
    </submittedName>
</protein>
<evidence type="ECO:0000256" key="3">
    <source>
        <dbReference type="ARBA" id="ARBA00022679"/>
    </source>
</evidence>
<dbReference type="GO" id="GO:0008194">
    <property type="term" value="F:UDP-glycosyltransferase activity"/>
    <property type="evidence" value="ECO:0007669"/>
    <property type="project" value="InterPro"/>
</dbReference>
<keyword evidence="2" id="KW-0328">Glycosyltransferase</keyword>
<dbReference type="KEGG" id="aplc:110989102"/>